<dbReference type="EMBL" id="VFLP01000032">
    <property type="protein sequence ID" value="TRX92921.1"/>
    <property type="molecule type" value="Genomic_DNA"/>
</dbReference>
<feature type="compositionally biased region" description="Low complexity" evidence="2">
    <location>
        <begin position="375"/>
        <end position="385"/>
    </location>
</feature>
<evidence type="ECO:0000256" key="2">
    <source>
        <dbReference type="SAM" id="MobiDB-lite"/>
    </source>
</evidence>
<reference evidence="4" key="1">
    <citation type="submission" date="2019-06" db="EMBL/GenBank/DDBJ databases">
        <title>Draft genome sequence of the griseofulvin-producing fungus Xylaria cubensis strain G536.</title>
        <authorList>
            <person name="Mead M.E."/>
            <person name="Raja H.A."/>
            <person name="Steenwyk J.L."/>
            <person name="Knowles S.L."/>
            <person name="Oberlies N.H."/>
            <person name="Rokas A."/>
        </authorList>
    </citation>
    <scope>NUCLEOTIDE SEQUENCE [LARGE SCALE GENOMIC DNA]</scope>
    <source>
        <strain evidence="4">G536</strain>
    </source>
</reference>
<feature type="compositionally biased region" description="Polar residues" evidence="2">
    <location>
        <begin position="466"/>
        <end position="478"/>
    </location>
</feature>
<feature type="compositionally biased region" description="Basic and acidic residues" evidence="2">
    <location>
        <begin position="306"/>
        <end position="317"/>
    </location>
</feature>
<accession>A0A553HY97</accession>
<dbReference type="STRING" id="2512241.A0A553HY97"/>
<protein>
    <submittedName>
        <fullName evidence="3">Uncharacterized protein</fullName>
    </submittedName>
</protein>
<name>A0A553HY97_9PEZI</name>
<gene>
    <name evidence="3" type="ORF">FHL15_006059</name>
</gene>
<sequence>MSDPLAWLKLGQRSRTPSNPLSSSSPDCKAGRERTLSDLRRPGSSRLSGHLGRADTGLDSLFSEDAEDDVAANLFVRNQDRIWYNPSLDQMVEALQVLLMTRGVLEPIPLEYNSYILHLIEGFAKARADTRKAEAAHTELKQTLEQNLEQFRLVAEDWRQKEAQYLAEIKKLEVLLSKSSKDGLEVVALARTTSVIDRYSNRRRGFLSRLDEIRRDHFDSSGRPPVPTTPRILDNDNDFLISEKFRKQDAIVRDSAPVSRERRATDLQSGAPIKKSTAAAAAAASSSSSKSPETVIKAPIATTVVTEERPSDEEPKPGPEATTKGSRSVFRGAFSLKRGRHGASETRSPKAKHEVVVGPSNPGHQENTAEDRPATSSTESSLTLTPGTAHRHERGGSTFSFEAGDDCIPLLGNPAEGYGDFDTASYRQTPTPESSGAAAEECRRRTDVDGVGDAGKERKEIDSVRYPTTATTVQSPSTARHRPLLRRGRDSGGGGGSSKKTTTSTAQSSPSQSCHVQDEGQQEGSEKAQTETEARIAAKFALANAFGGGKRKK</sequence>
<dbReference type="Proteomes" id="UP000319160">
    <property type="component" value="Unassembled WGS sequence"/>
</dbReference>
<comment type="caution">
    <text evidence="3">The sequence shown here is derived from an EMBL/GenBank/DDBJ whole genome shotgun (WGS) entry which is preliminary data.</text>
</comment>
<evidence type="ECO:0000313" key="4">
    <source>
        <dbReference type="Proteomes" id="UP000319160"/>
    </source>
</evidence>
<evidence type="ECO:0000256" key="1">
    <source>
        <dbReference type="SAM" id="Coils"/>
    </source>
</evidence>
<feature type="region of interest" description="Disordered" evidence="2">
    <location>
        <begin position="253"/>
        <end position="533"/>
    </location>
</feature>
<feature type="region of interest" description="Disordered" evidence="2">
    <location>
        <begin position="1"/>
        <end position="51"/>
    </location>
</feature>
<feature type="coiled-coil region" evidence="1">
    <location>
        <begin position="141"/>
        <end position="175"/>
    </location>
</feature>
<organism evidence="3 4">
    <name type="scientific">Xylaria flabelliformis</name>
    <dbReference type="NCBI Taxonomy" id="2512241"/>
    <lineage>
        <taxon>Eukaryota</taxon>
        <taxon>Fungi</taxon>
        <taxon>Dikarya</taxon>
        <taxon>Ascomycota</taxon>
        <taxon>Pezizomycotina</taxon>
        <taxon>Sordariomycetes</taxon>
        <taxon>Xylariomycetidae</taxon>
        <taxon>Xylariales</taxon>
        <taxon>Xylariaceae</taxon>
        <taxon>Xylaria</taxon>
    </lineage>
</organism>
<keyword evidence="4" id="KW-1185">Reference proteome</keyword>
<feature type="compositionally biased region" description="Basic and acidic residues" evidence="2">
    <location>
        <begin position="342"/>
        <end position="355"/>
    </location>
</feature>
<dbReference type="OrthoDB" id="5430717at2759"/>
<proteinExistence type="predicted"/>
<feature type="compositionally biased region" description="Basic and acidic residues" evidence="2">
    <location>
        <begin position="440"/>
        <end position="463"/>
    </location>
</feature>
<feature type="compositionally biased region" description="Basic and acidic residues" evidence="2">
    <location>
        <begin position="29"/>
        <end position="41"/>
    </location>
</feature>
<feature type="compositionally biased region" description="Low complexity" evidence="2">
    <location>
        <begin position="14"/>
        <end position="26"/>
    </location>
</feature>
<feature type="compositionally biased region" description="Polar residues" evidence="2">
    <location>
        <begin position="425"/>
        <end position="434"/>
    </location>
</feature>
<feature type="compositionally biased region" description="Low complexity" evidence="2">
    <location>
        <begin position="274"/>
        <end position="291"/>
    </location>
</feature>
<feature type="compositionally biased region" description="Basic and acidic residues" evidence="2">
    <location>
        <begin position="524"/>
        <end position="533"/>
    </location>
</feature>
<evidence type="ECO:0000313" key="3">
    <source>
        <dbReference type="EMBL" id="TRX92921.1"/>
    </source>
</evidence>
<feature type="compositionally biased region" description="Low complexity" evidence="2">
    <location>
        <begin position="498"/>
        <end position="513"/>
    </location>
</feature>
<dbReference type="AlphaFoldDB" id="A0A553HY97"/>
<keyword evidence="1" id="KW-0175">Coiled coil</keyword>